<dbReference type="AlphaFoldDB" id="A0AAV4MGG1"/>
<reference evidence="1 2" key="1">
    <citation type="submission" date="2021-06" db="EMBL/GenBank/DDBJ databases">
        <title>Caerostris extrusa draft genome.</title>
        <authorList>
            <person name="Kono N."/>
            <person name="Arakawa K."/>
        </authorList>
    </citation>
    <scope>NUCLEOTIDE SEQUENCE [LARGE SCALE GENOMIC DNA]</scope>
</reference>
<proteinExistence type="predicted"/>
<dbReference type="EMBL" id="BPLR01019683">
    <property type="protein sequence ID" value="GIX70526.1"/>
    <property type="molecule type" value="Genomic_DNA"/>
</dbReference>
<accession>A0AAV4MGG1</accession>
<gene>
    <name evidence="1" type="ORF">CEXT_538471</name>
</gene>
<dbReference type="Proteomes" id="UP001054945">
    <property type="component" value="Unassembled WGS sequence"/>
</dbReference>
<keyword evidence="2" id="KW-1185">Reference proteome</keyword>
<protein>
    <submittedName>
        <fullName evidence="1">Uncharacterized protein</fullName>
    </submittedName>
</protein>
<evidence type="ECO:0000313" key="1">
    <source>
        <dbReference type="EMBL" id="GIX70526.1"/>
    </source>
</evidence>
<comment type="caution">
    <text evidence="1">The sequence shown here is derived from an EMBL/GenBank/DDBJ whole genome shotgun (WGS) entry which is preliminary data.</text>
</comment>
<name>A0AAV4MGG1_CAEEX</name>
<evidence type="ECO:0000313" key="2">
    <source>
        <dbReference type="Proteomes" id="UP001054945"/>
    </source>
</evidence>
<organism evidence="1 2">
    <name type="scientific">Caerostris extrusa</name>
    <name type="common">Bark spider</name>
    <name type="synonym">Caerostris bankana</name>
    <dbReference type="NCBI Taxonomy" id="172846"/>
    <lineage>
        <taxon>Eukaryota</taxon>
        <taxon>Metazoa</taxon>
        <taxon>Ecdysozoa</taxon>
        <taxon>Arthropoda</taxon>
        <taxon>Chelicerata</taxon>
        <taxon>Arachnida</taxon>
        <taxon>Araneae</taxon>
        <taxon>Araneomorphae</taxon>
        <taxon>Entelegynae</taxon>
        <taxon>Araneoidea</taxon>
        <taxon>Araneidae</taxon>
        <taxon>Caerostris</taxon>
    </lineage>
</organism>
<sequence length="94" mass="10842">MVLNSENSINLLKTIYVKVNSDETGINFYMLPLKTKMEKHQFPDIRLAMKRCHPDEEQVEIGKIKAYFATKCDFLTQPLGHNALQSVLESLQRS</sequence>